<evidence type="ECO:0000313" key="1">
    <source>
        <dbReference type="EMBL" id="MBK0368237.1"/>
    </source>
</evidence>
<protein>
    <submittedName>
        <fullName evidence="1">Uncharacterized protein</fullName>
    </submittedName>
</protein>
<gene>
    <name evidence="1" type="ORF">I5M07_00205</name>
</gene>
<dbReference type="AlphaFoldDB" id="A0A934UHX7"/>
<name>A0A934UHX7_9FLAO</name>
<keyword evidence="2" id="KW-1185">Reference proteome</keyword>
<comment type="caution">
    <text evidence="1">The sequence shown here is derived from an EMBL/GenBank/DDBJ whole genome shotgun (WGS) entry which is preliminary data.</text>
</comment>
<sequence>MSNVYPLQWLDSLIMEQLNPKKGAQILLSDQELAIISENIDKESDKIQLRIKNEIFSMTRKRQIRLLVRKYHSNLIFLLDTVMEFHNHKNPSNSTRMKLFEYIVSKLDELLSFVETRFSYYLSLDERVPITYVAVSGRELNAKLNKLKTLLPSIETQTLKREMILSLLKECLNFKSRRKITFRQIIYERELLHALASSQCYCECKSVFSKLDKVLIEKNFNSVKYTEYLLSSILENLKDTVSDAEKLNVLHLFYKDLIHINCNDKINFDPMQENIKLVLTKSLLHEINYWEKKSELSSVDVAKKCAPNTTTIPSSEQKVECDLSADQLALILRAADEARIIKARSMNLVFKTIIPYLSTGFKTDLSYQSVRSKSYNAEEKDKETAIAGLEKMIKKIRSY</sequence>
<organism evidence="1 2">
    <name type="scientific">Flavobacterium agrisoli</name>
    <dbReference type="NCBI Taxonomy" id="2793066"/>
    <lineage>
        <taxon>Bacteria</taxon>
        <taxon>Pseudomonadati</taxon>
        <taxon>Bacteroidota</taxon>
        <taxon>Flavobacteriia</taxon>
        <taxon>Flavobacteriales</taxon>
        <taxon>Flavobacteriaceae</taxon>
        <taxon>Flavobacterium</taxon>
    </lineage>
</organism>
<dbReference type="RefSeq" id="WP_200104160.1">
    <property type="nucleotide sequence ID" value="NZ_JAEHFV010000001.1"/>
</dbReference>
<reference evidence="1" key="1">
    <citation type="submission" date="2020-12" db="EMBL/GenBank/DDBJ databases">
        <title>Bacterial novel species Flavobacterium sp. SE-1-e isolated from soil.</title>
        <authorList>
            <person name="Jung H.-Y."/>
        </authorList>
    </citation>
    <scope>NUCLEOTIDE SEQUENCE</scope>
    <source>
        <strain evidence="1">SE-1-e</strain>
    </source>
</reference>
<accession>A0A934UHX7</accession>
<dbReference type="Proteomes" id="UP000609172">
    <property type="component" value="Unassembled WGS sequence"/>
</dbReference>
<dbReference type="EMBL" id="JAEHFV010000001">
    <property type="protein sequence ID" value="MBK0368237.1"/>
    <property type="molecule type" value="Genomic_DNA"/>
</dbReference>
<evidence type="ECO:0000313" key="2">
    <source>
        <dbReference type="Proteomes" id="UP000609172"/>
    </source>
</evidence>
<proteinExistence type="predicted"/>